<dbReference type="Proteomes" id="UP000298663">
    <property type="component" value="Unassembled WGS sequence"/>
</dbReference>
<gene>
    <name evidence="1" type="ORF">L596_022487</name>
</gene>
<dbReference type="AlphaFoldDB" id="A0A4U5MLT1"/>
<comment type="caution">
    <text evidence="1">The sequence shown here is derived from an EMBL/GenBank/DDBJ whole genome shotgun (WGS) entry which is preliminary data.</text>
</comment>
<keyword evidence="2" id="KW-1185">Reference proteome</keyword>
<evidence type="ECO:0000313" key="1">
    <source>
        <dbReference type="EMBL" id="TKR70459.1"/>
    </source>
</evidence>
<evidence type="ECO:0000313" key="2">
    <source>
        <dbReference type="Proteomes" id="UP000298663"/>
    </source>
</evidence>
<organism evidence="1 2">
    <name type="scientific">Steinernema carpocapsae</name>
    <name type="common">Entomopathogenic nematode</name>
    <dbReference type="NCBI Taxonomy" id="34508"/>
    <lineage>
        <taxon>Eukaryota</taxon>
        <taxon>Metazoa</taxon>
        <taxon>Ecdysozoa</taxon>
        <taxon>Nematoda</taxon>
        <taxon>Chromadorea</taxon>
        <taxon>Rhabditida</taxon>
        <taxon>Tylenchina</taxon>
        <taxon>Panagrolaimomorpha</taxon>
        <taxon>Strongyloidoidea</taxon>
        <taxon>Steinernematidae</taxon>
        <taxon>Steinernema</taxon>
    </lineage>
</organism>
<protein>
    <submittedName>
        <fullName evidence="1">Uncharacterized protein</fullName>
    </submittedName>
</protein>
<proteinExistence type="predicted"/>
<name>A0A4U5MLT1_STECR</name>
<sequence>MDSTPPLFHESVFWLLQEDDYCQLALFQGDLGSCAEQLHSKIFVIDFHYDADLNEGNVFIEICSPYSSEHDYCHLPGFKKSQEEIGDPVQFAKNNFRSFKEIIVFTAFGSIHVDPRFVKYPKMIEDGKIEEIQAENLEFYRKTITAIIPEYSAGVAHDVFAAAFAFNLVRSFHFGHMCTIDLNEDVKTLISNPKCEMIGWEDSDLNEDVIEEDSERRETWIKFIEEIWTRWLEEEDVGKKQFTLLGDPQFIKAKWVRDENPPERIERMKTEEASERAYVYRHKEEPHKVAHLFVVIRSKEEGKGLSLEDSEKMTNEEFIRMGNYFSLYMS</sequence>
<accession>A0A4U5MLT1</accession>
<reference evidence="1 2" key="2">
    <citation type="journal article" date="2019" name="G3 (Bethesda)">
        <title>Hybrid Assembly of the Genome of the Entomopathogenic Nematode Steinernema carpocapsae Identifies the X-Chromosome.</title>
        <authorList>
            <person name="Serra L."/>
            <person name="Macchietto M."/>
            <person name="Macias-Munoz A."/>
            <person name="McGill C.J."/>
            <person name="Rodriguez I.M."/>
            <person name="Rodriguez B."/>
            <person name="Murad R."/>
            <person name="Mortazavi A."/>
        </authorList>
    </citation>
    <scope>NUCLEOTIDE SEQUENCE [LARGE SCALE GENOMIC DNA]</scope>
    <source>
        <strain evidence="1 2">ALL</strain>
    </source>
</reference>
<reference evidence="1 2" key="1">
    <citation type="journal article" date="2015" name="Genome Biol.">
        <title>Comparative genomics of Steinernema reveals deeply conserved gene regulatory networks.</title>
        <authorList>
            <person name="Dillman A.R."/>
            <person name="Macchietto M."/>
            <person name="Porter C.F."/>
            <person name="Rogers A."/>
            <person name="Williams B."/>
            <person name="Antoshechkin I."/>
            <person name="Lee M.M."/>
            <person name="Goodwin Z."/>
            <person name="Lu X."/>
            <person name="Lewis E.E."/>
            <person name="Goodrich-Blair H."/>
            <person name="Stock S.P."/>
            <person name="Adams B.J."/>
            <person name="Sternberg P.W."/>
            <person name="Mortazavi A."/>
        </authorList>
    </citation>
    <scope>NUCLEOTIDE SEQUENCE [LARGE SCALE GENOMIC DNA]</scope>
    <source>
        <strain evidence="1 2">ALL</strain>
    </source>
</reference>
<dbReference type="EMBL" id="AZBU02000007">
    <property type="protein sequence ID" value="TKR70459.1"/>
    <property type="molecule type" value="Genomic_DNA"/>
</dbReference>